<evidence type="ECO:0000313" key="12">
    <source>
        <dbReference type="Proteomes" id="UP000076798"/>
    </source>
</evidence>
<name>A0A166GPU2_9AGAM</name>
<dbReference type="STRING" id="1314776.A0A166GPU2"/>
<reference evidence="11 12" key="1">
    <citation type="journal article" date="2016" name="Mol. Biol. Evol.">
        <title>Comparative Genomics of Early-Diverging Mushroom-Forming Fungi Provides Insights into the Origins of Lignocellulose Decay Capabilities.</title>
        <authorList>
            <person name="Nagy L.G."/>
            <person name="Riley R."/>
            <person name="Tritt A."/>
            <person name="Adam C."/>
            <person name="Daum C."/>
            <person name="Floudas D."/>
            <person name="Sun H."/>
            <person name="Yadav J.S."/>
            <person name="Pangilinan J."/>
            <person name="Larsson K.H."/>
            <person name="Matsuura K."/>
            <person name="Barry K."/>
            <person name="Labutti K."/>
            <person name="Kuo R."/>
            <person name="Ohm R.A."/>
            <person name="Bhattacharya S.S."/>
            <person name="Shirouzu T."/>
            <person name="Yoshinaga Y."/>
            <person name="Martin F.M."/>
            <person name="Grigoriev I.V."/>
            <person name="Hibbett D.S."/>
        </authorList>
    </citation>
    <scope>NUCLEOTIDE SEQUENCE [LARGE SCALE GENOMIC DNA]</scope>
    <source>
        <strain evidence="11 12">HHB10207 ss-3</strain>
    </source>
</reference>
<dbReference type="GO" id="GO:0006614">
    <property type="term" value="P:SRP-dependent cotranslational protein targeting to membrane"/>
    <property type="evidence" value="ECO:0007669"/>
    <property type="project" value="InterPro"/>
</dbReference>
<gene>
    <name evidence="11" type="ORF">SISSUDRAFT_1016755</name>
</gene>
<keyword evidence="5" id="KW-0963">Cytoplasm</keyword>
<dbReference type="InterPro" id="IPR013699">
    <property type="entry name" value="Signal_recog_part_SRP72_RNA-bd"/>
</dbReference>
<proteinExistence type="inferred from homology"/>
<dbReference type="GO" id="GO:0043022">
    <property type="term" value="F:ribosome binding"/>
    <property type="evidence" value="ECO:0007669"/>
    <property type="project" value="TreeGrafter"/>
</dbReference>
<evidence type="ECO:0000256" key="9">
    <source>
        <dbReference type="SAM" id="MobiDB-lite"/>
    </source>
</evidence>
<feature type="compositionally biased region" description="Gly residues" evidence="9">
    <location>
        <begin position="306"/>
        <end position="347"/>
    </location>
</feature>
<evidence type="ECO:0000256" key="6">
    <source>
        <dbReference type="ARBA" id="ARBA00022824"/>
    </source>
</evidence>
<sequence length="353" mass="37801">MPPKAPPVKSPLPPSKKSPGTSKKGPAKKVVPPEDKIKKHFTSLLAQIEGGHYKNAVRTCDKILRISPGDVDALEAKIYLLLQSEEYEAALELISTPANAPAKAGGKEKEKGKEGEYEYEKAYSLYRLHREDSALSILSSLKSESKSSDANEVDRGVMHLDAQVHYRKGEYALALGIYNDLLNTCTPGSDEYNDTLTNLQASQTRVDWLTGGFSGELWRLPIDSLEANPPPAPLNFRIPTIAGRPATPQDLKEKEKERETKPQTKKLRASRVPKHVTPNSPPPDPERWLKKSERSTFQSRTRKRGGGGGGGGGATGLGTQGASVGGYVEGAVVGAGGGGKGSGGGKGRGGKRK</sequence>
<dbReference type="SUPFAM" id="SSF48452">
    <property type="entry name" value="TPR-like"/>
    <property type="match status" value="1"/>
</dbReference>
<dbReference type="InterPro" id="IPR026270">
    <property type="entry name" value="SRP72"/>
</dbReference>
<evidence type="ECO:0000256" key="8">
    <source>
        <dbReference type="ARBA" id="ARBA00023274"/>
    </source>
</evidence>
<protein>
    <recommendedName>
        <fullName evidence="4">Signal recognition particle subunit SRP72</fullName>
    </recommendedName>
</protein>
<dbReference type="EMBL" id="KV428017">
    <property type="protein sequence ID" value="KZT41894.1"/>
    <property type="molecule type" value="Genomic_DNA"/>
</dbReference>
<feature type="compositionally biased region" description="Pro residues" evidence="9">
    <location>
        <begin position="1"/>
        <end position="16"/>
    </location>
</feature>
<dbReference type="OrthoDB" id="5421607at2759"/>
<evidence type="ECO:0000259" key="10">
    <source>
        <dbReference type="Pfam" id="PF08492"/>
    </source>
</evidence>
<dbReference type="AlphaFoldDB" id="A0A166GPU2"/>
<keyword evidence="12" id="KW-1185">Reference proteome</keyword>
<keyword evidence="8" id="KW-0687">Ribonucleoprotein</keyword>
<comment type="subcellular location">
    <subcellularLocation>
        <location evidence="2">Cytoplasm</location>
    </subcellularLocation>
    <subcellularLocation>
        <location evidence="1">Endoplasmic reticulum</location>
    </subcellularLocation>
</comment>
<dbReference type="PANTHER" id="PTHR14094:SF9">
    <property type="entry name" value="SIGNAL RECOGNITION PARTICLE SUBUNIT SRP72"/>
    <property type="match status" value="1"/>
</dbReference>
<evidence type="ECO:0000256" key="2">
    <source>
        <dbReference type="ARBA" id="ARBA00004496"/>
    </source>
</evidence>
<accession>A0A166GPU2</accession>
<dbReference type="GO" id="GO:0005783">
    <property type="term" value="C:endoplasmic reticulum"/>
    <property type="evidence" value="ECO:0007669"/>
    <property type="project" value="UniProtKB-SubCell"/>
</dbReference>
<evidence type="ECO:0000256" key="5">
    <source>
        <dbReference type="ARBA" id="ARBA00022490"/>
    </source>
</evidence>
<dbReference type="Proteomes" id="UP000076798">
    <property type="component" value="Unassembled WGS sequence"/>
</dbReference>
<feature type="region of interest" description="Disordered" evidence="9">
    <location>
        <begin position="1"/>
        <end position="33"/>
    </location>
</feature>
<evidence type="ECO:0000313" key="11">
    <source>
        <dbReference type="EMBL" id="KZT41894.1"/>
    </source>
</evidence>
<organism evidence="11 12">
    <name type="scientific">Sistotremastrum suecicum HHB10207 ss-3</name>
    <dbReference type="NCBI Taxonomy" id="1314776"/>
    <lineage>
        <taxon>Eukaryota</taxon>
        <taxon>Fungi</taxon>
        <taxon>Dikarya</taxon>
        <taxon>Basidiomycota</taxon>
        <taxon>Agaricomycotina</taxon>
        <taxon>Agaricomycetes</taxon>
        <taxon>Sistotremastrales</taxon>
        <taxon>Sistotremastraceae</taxon>
        <taxon>Sistotremastrum</taxon>
    </lineage>
</organism>
<dbReference type="GO" id="GO:0008312">
    <property type="term" value="F:7S RNA binding"/>
    <property type="evidence" value="ECO:0007669"/>
    <property type="project" value="InterPro"/>
</dbReference>
<dbReference type="Gene3D" id="1.25.40.10">
    <property type="entry name" value="Tetratricopeptide repeat domain"/>
    <property type="match status" value="1"/>
</dbReference>
<dbReference type="PANTHER" id="PTHR14094">
    <property type="entry name" value="SIGNAL RECOGNITION PARTICLE 72"/>
    <property type="match status" value="1"/>
</dbReference>
<feature type="domain" description="Signal recognition particle SRP72 subunit RNA-binding" evidence="10">
    <location>
        <begin position="252"/>
        <end position="298"/>
    </location>
</feature>
<dbReference type="InterPro" id="IPR011990">
    <property type="entry name" value="TPR-like_helical_dom_sf"/>
</dbReference>
<feature type="compositionally biased region" description="Basic residues" evidence="9">
    <location>
        <begin position="263"/>
        <end position="274"/>
    </location>
</feature>
<dbReference type="Pfam" id="PF08492">
    <property type="entry name" value="SRP72"/>
    <property type="match status" value="1"/>
</dbReference>
<keyword evidence="6" id="KW-0256">Endoplasmic reticulum</keyword>
<feature type="compositionally biased region" description="Basic and acidic residues" evidence="9">
    <location>
        <begin position="250"/>
        <end position="262"/>
    </location>
</feature>
<feature type="region of interest" description="Disordered" evidence="9">
    <location>
        <begin position="231"/>
        <end position="353"/>
    </location>
</feature>
<evidence type="ECO:0000256" key="4">
    <source>
        <dbReference type="ARBA" id="ARBA00018350"/>
    </source>
</evidence>
<evidence type="ECO:0000256" key="3">
    <source>
        <dbReference type="ARBA" id="ARBA00007676"/>
    </source>
</evidence>
<comment type="similarity">
    <text evidence="3">Belongs to the SRP72 family.</text>
</comment>
<evidence type="ECO:0000256" key="1">
    <source>
        <dbReference type="ARBA" id="ARBA00004240"/>
    </source>
</evidence>
<keyword evidence="7" id="KW-0733">Signal recognition particle</keyword>
<evidence type="ECO:0000256" key="7">
    <source>
        <dbReference type="ARBA" id="ARBA00023135"/>
    </source>
</evidence>
<feature type="compositionally biased region" description="Basic and acidic residues" evidence="9">
    <location>
        <begin position="284"/>
        <end position="294"/>
    </location>
</feature>
<dbReference type="GO" id="GO:0005786">
    <property type="term" value="C:signal recognition particle, endoplasmic reticulum targeting"/>
    <property type="evidence" value="ECO:0007669"/>
    <property type="project" value="UniProtKB-KW"/>
</dbReference>